<dbReference type="InParanoid" id="A0A0D0DJG6"/>
<evidence type="ECO:0000313" key="3">
    <source>
        <dbReference type="Proteomes" id="UP000054538"/>
    </source>
</evidence>
<dbReference type="Proteomes" id="UP000054538">
    <property type="component" value="Unassembled WGS sequence"/>
</dbReference>
<organism evidence="2 3">
    <name type="scientific">Paxillus rubicundulus Ve08.2h10</name>
    <dbReference type="NCBI Taxonomy" id="930991"/>
    <lineage>
        <taxon>Eukaryota</taxon>
        <taxon>Fungi</taxon>
        <taxon>Dikarya</taxon>
        <taxon>Basidiomycota</taxon>
        <taxon>Agaricomycotina</taxon>
        <taxon>Agaricomycetes</taxon>
        <taxon>Agaricomycetidae</taxon>
        <taxon>Boletales</taxon>
        <taxon>Paxilineae</taxon>
        <taxon>Paxillaceae</taxon>
        <taxon>Paxillus</taxon>
    </lineage>
</organism>
<gene>
    <name evidence="2" type="ORF">PAXRUDRAFT_149910</name>
</gene>
<proteinExistence type="predicted"/>
<protein>
    <submittedName>
        <fullName evidence="2">Uncharacterized protein</fullName>
    </submittedName>
</protein>
<dbReference type="HOGENOM" id="CLU_033557_0_0_1"/>
<feature type="region of interest" description="Disordered" evidence="1">
    <location>
        <begin position="216"/>
        <end position="237"/>
    </location>
</feature>
<name>A0A0D0DJG6_9AGAM</name>
<dbReference type="AlphaFoldDB" id="A0A0D0DJG6"/>
<dbReference type="OrthoDB" id="2681472at2759"/>
<reference evidence="2 3" key="1">
    <citation type="submission" date="2014-04" db="EMBL/GenBank/DDBJ databases">
        <authorList>
            <consortium name="DOE Joint Genome Institute"/>
            <person name="Kuo A."/>
            <person name="Kohler A."/>
            <person name="Jargeat P."/>
            <person name="Nagy L.G."/>
            <person name="Floudas D."/>
            <person name="Copeland A."/>
            <person name="Barry K.W."/>
            <person name="Cichocki N."/>
            <person name="Veneault-Fourrey C."/>
            <person name="LaButti K."/>
            <person name="Lindquist E.A."/>
            <person name="Lipzen A."/>
            <person name="Lundell T."/>
            <person name="Morin E."/>
            <person name="Murat C."/>
            <person name="Sun H."/>
            <person name="Tunlid A."/>
            <person name="Henrissat B."/>
            <person name="Grigoriev I.V."/>
            <person name="Hibbett D.S."/>
            <person name="Martin F."/>
            <person name="Nordberg H.P."/>
            <person name="Cantor M.N."/>
            <person name="Hua S.X."/>
        </authorList>
    </citation>
    <scope>NUCLEOTIDE SEQUENCE [LARGE SCALE GENOMIC DNA]</scope>
    <source>
        <strain evidence="2 3">Ve08.2h10</strain>
    </source>
</reference>
<reference evidence="3" key="2">
    <citation type="submission" date="2015-01" db="EMBL/GenBank/DDBJ databases">
        <title>Evolutionary Origins and Diversification of the Mycorrhizal Mutualists.</title>
        <authorList>
            <consortium name="DOE Joint Genome Institute"/>
            <consortium name="Mycorrhizal Genomics Consortium"/>
            <person name="Kohler A."/>
            <person name="Kuo A."/>
            <person name="Nagy L.G."/>
            <person name="Floudas D."/>
            <person name="Copeland A."/>
            <person name="Barry K.W."/>
            <person name="Cichocki N."/>
            <person name="Veneault-Fourrey C."/>
            <person name="LaButti K."/>
            <person name="Lindquist E.A."/>
            <person name="Lipzen A."/>
            <person name="Lundell T."/>
            <person name="Morin E."/>
            <person name="Murat C."/>
            <person name="Riley R."/>
            <person name="Ohm R."/>
            <person name="Sun H."/>
            <person name="Tunlid A."/>
            <person name="Henrissat B."/>
            <person name="Grigoriev I.V."/>
            <person name="Hibbett D.S."/>
            <person name="Martin F."/>
        </authorList>
    </citation>
    <scope>NUCLEOTIDE SEQUENCE [LARGE SCALE GENOMIC DNA]</scope>
    <source>
        <strain evidence="3">Ve08.2h10</strain>
    </source>
</reference>
<evidence type="ECO:0000313" key="2">
    <source>
        <dbReference type="EMBL" id="KIK91253.1"/>
    </source>
</evidence>
<dbReference type="EMBL" id="KN825409">
    <property type="protein sequence ID" value="KIK91253.1"/>
    <property type="molecule type" value="Genomic_DNA"/>
</dbReference>
<accession>A0A0D0DJG6</accession>
<keyword evidence="3" id="KW-1185">Reference proteome</keyword>
<sequence>MVLDWCCALEEGQAMLKTPPNIESFNIANKAPVLHPAHKSHIPTPISVPLTLQVDVNSLTSVLLLQTLANSGLLSSTPVQSTISCSQTDLPAPSPVTPTYQTVVPPLVPTLPQLSRLLQYAETCLGVHHAPTYEPGLQLHGIGPKILPDIDDKKLAGVGVSAGDIIHLKKGGVVWWNGPDAKRKHSDTITATGMGSPFTSPDRPVRKRVSYEKRYHDGSASHFSGPPMTMDRDDGSGDGVGTKDYTIFYCSDVHQQWLPVPHGFVVDEEEDLDINKANLFQY</sequence>
<evidence type="ECO:0000256" key="1">
    <source>
        <dbReference type="SAM" id="MobiDB-lite"/>
    </source>
</evidence>